<name>A0A2P9HIL5_9HYPH</name>
<evidence type="ECO:0000313" key="10">
    <source>
        <dbReference type="EMBL" id="SPL63620.1"/>
    </source>
</evidence>
<dbReference type="Proteomes" id="UP000246073">
    <property type="component" value="Unassembled WGS sequence"/>
</dbReference>
<feature type="transmembrane region" description="Helical" evidence="9">
    <location>
        <begin position="323"/>
        <end position="342"/>
    </location>
</feature>
<evidence type="ECO:0000256" key="9">
    <source>
        <dbReference type="SAM" id="Phobius"/>
    </source>
</evidence>
<dbReference type="InterPro" id="IPR037294">
    <property type="entry name" value="ABC_BtuC-like"/>
</dbReference>
<feature type="region of interest" description="Disordered" evidence="8">
    <location>
        <begin position="1"/>
        <end position="34"/>
    </location>
</feature>
<sequence length="379" mass="38664">MTSQGRVAGGEPFTMRHRAGDSRKNAGSNSAKVGDRTQRARMVLVVLAVVLCLTALFSLTAGASDASLLTLLRGFAGGEGAETFQRDHLIIMEIRLPRIILGMLIGAGLAVSGAVMQGLFRNPLADPGLVGVASGASLGAVSMIVLGGTVLAPVIAVLGIYALPLAAFFGGLATTLLLYRVATRRGRTSVATMLLAGIALGALAGAATGVLVYMADDRQLRDLTFWGLGSLAGATWSKIVAAGPIIAVVLIAAPMLARGLNALALGEAAAGHLGIQVQRIKNVAIVTVAAATGATVAVAGGIGFIGIVVPHMLRLSIGPDHRYLLPASALLGAILLLLADAVSRTIVAPAELPIGIITAMCGAPFFLWILLRQRGLLDL</sequence>
<dbReference type="GO" id="GO:0005886">
    <property type="term" value="C:plasma membrane"/>
    <property type="evidence" value="ECO:0007669"/>
    <property type="project" value="UniProtKB-SubCell"/>
</dbReference>
<evidence type="ECO:0000256" key="7">
    <source>
        <dbReference type="ARBA" id="ARBA00023136"/>
    </source>
</evidence>
<evidence type="ECO:0000256" key="1">
    <source>
        <dbReference type="ARBA" id="ARBA00004651"/>
    </source>
</evidence>
<evidence type="ECO:0000256" key="3">
    <source>
        <dbReference type="ARBA" id="ARBA00022448"/>
    </source>
</evidence>
<gene>
    <name evidence="10" type="ORF">OHAE_3552</name>
</gene>
<feature type="transmembrane region" description="Helical" evidence="9">
    <location>
        <begin position="132"/>
        <end position="152"/>
    </location>
</feature>
<feature type="transmembrane region" description="Helical" evidence="9">
    <location>
        <begin position="191"/>
        <end position="215"/>
    </location>
</feature>
<dbReference type="PANTHER" id="PTHR30472">
    <property type="entry name" value="FERRIC ENTEROBACTIN TRANSPORT SYSTEM PERMEASE PROTEIN"/>
    <property type="match status" value="1"/>
</dbReference>
<comment type="similarity">
    <text evidence="2">Belongs to the binding-protein-dependent transport system permease family. FecCD subfamily.</text>
</comment>
<evidence type="ECO:0000256" key="2">
    <source>
        <dbReference type="ARBA" id="ARBA00007935"/>
    </source>
</evidence>
<accession>A0A2P9HIL5</accession>
<dbReference type="CDD" id="cd06550">
    <property type="entry name" value="TM_ABC_iron-siderophores_like"/>
    <property type="match status" value="1"/>
</dbReference>
<reference evidence="11" key="1">
    <citation type="submission" date="2017-12" db="EMBL/GenBank/DDBJ databases">
        <authorList>
            <person name="Diaz M."/>
        </authorList>
    </citation>
    <scope>NUCLEOTIDE SEQUENCE [LARGE SCALE GENOMIC DNA]</scope>
    <source>
        <strain evidence="11">FI11154</strain>
    </source>
</reference>
<protein>
    <submittedName>
        <fullName evidence="10">Hemin ABC transporter, permease protein</fullName>
    </submittedName>
</protein>
<dbReference type="GO" id="GO:0022857">
    <property type="term" value="F:transmembrane transporter activity"/>
    <property type="evidence" value="ECO:0007669"/>
    <property type="project" value="InterPro"/>
</dbReference>
<feature type="transmembrane region" description="Helical" evidence="9">
    <location>
        <begin position="158"/>
        <end position="179"/>
    </location>
</feature>
<evidence type="ECO:0000313" key="11">
    <source>
        <dbReference type="Proteomes" id="UP000246073"/>
    </source>
</evidence>
<dbReference type="Pfam" id="PF01032">
    <property type="entry name" value="FecCD"/>
    <property type="match status" value="1"/>
</dbReference>
<organism evidence="10 11">
    <name type="scientific">Ochrobactrum soli</name>
    <dbReference type="NCBI Taxonomy" id="2448455"/>
    <lineage>
        <taxon>Bacteria</taxon>
        <taxon>Pseudomonadati</taxon>
        <taxon>Pseudomonadota</taxon>
        <taxon>Alphaproteobacteria</taxon>
        <taxon>Hyphomicrobiales</taxon>
        <taxon>Brucellaceae</taxon>
        <taxon>Brucella/Ochrobactrum group</taxon>
        <taxon>Ochrobactrum</taxon>
    </lineage>
</organism>
<dbReference type="AlphaFoldDB" id="A0A2P9HIL5"/>
<dbReference type="EMBL" id="OOFM01000004">
    <property type="protein sequence ID" value="SPL63620.1"/>
    <property type="molecule type" value="Genomic_DNA"/>
</dbReference>
<dbReference type="PANTHER" id="PTHR30472:SF25">
    <property type="entry name" value="ABC TRANSPORTER PERMEASE PROTEIN MJ0876-RELATED"/>
    <property type="match status" value="1"/>
</dbReference>
<evidence type="ECO:0000256" key="4">
    <source>
        <dbReference type="ARBA" id="ARBA00022475"/>
    </source>
</evidence>
<keyword evidence="3" id="KW-0813">Transport</keyword>
<feature type="transmembrane region" description="Helical" evidence="9">
    <location>
        <begin position="354"/>
        <end position="371"/>
    </location>
</feature>
<feature type="transmembrane region" description="Helical" evidence="9">
    <location>
        <begin position="283"/>
        <end position="311"/>
    </location>
</feature>
<dbReference type="Gene3D" id="1.10.3470.10">
    <property type="entry name" value="ABC transporter involved in vitamin B12 uptake, BtuC"/>
    <property type="match status" value="1"/>
</dbReference>
<feature type="transmembrane region" description="Helical" evidence="9">
    <location>
        <begin position="235"/>
        <end position="257"/>
    </location>
</feature>
<comment type="subcellular location">
    <subcellularLocation>
        <location evidence="1">Cell membrane</location>
        <topology evidence="1">Multi-pass membrane protein</topology>
    </subcellularLocation>
</comment>
<evidence type="ECO:0000256" key="5">
    <source>
        <dbReference type="ARBA" id="ARBA00022692"/>
    </source>
</evidence>
<evidence type="ECO:0000256" key="6">
    <source>
        <dbReference type="ARBA" id="ARBA00022989"/>
    </source>
</evidence>
<dbReference type="InterPro" id="IPR000522">
    <property type="entry name" value="ABC_transptr_permease_BtuC"/>
</dbReference>
<dbReference type="SUPFAM" id="SSF81345">
    <property type="entry name" value="ABC transporter involved in vitamin B12 uptake, BtuC"/>
    <property type="match status" value="1"/>
</dbReference>
<keyword evidence="7 9" id="KW-0472">Membrane</keyword>
<dbReference type="GO" id="GO:0033214">
    <property type="term" value="P:siderophore-iron import into cell"/>
    <property type="evidence" value="ECO:0007669"/>
    <property type="project" value="TreeGrafter"/>
</dbReference>
<feature type="transmembrane region" description="Helical" evidence="9">
    <location>
        <begin position="42"/>
        <end position="63"/>
    </location>
</feature>
<keyword evidence="5 9" id="KW-0812">Transmembrane</keyword>
<evidence type="ECO:0000256" key="8">
    <source>
        <dbReference type="SAM" id="MobiDB-lite"/>
    </source>
</evidence>
<dbReference type="FunFam" id="1.10.3470.10:FF:000001">
    <property type="entry name" value="Vitamin B12 ABC transporter permease BtuC"/>
    <property type="match status" value="1"/>
</dbReference>
<keyword evidence="4" id="KW-1003">Cell membrane</keyword>
<keyword evidence="6 9" id="KW-1133">Transmembrane helix</keyword>
<proteinExistence type="inferred from homology"/>
<feature type="transmembrane region" description="Helical" evidence="9">
    <location>
        <begin position="99"/>
        <end position="120"/>
    </location>
</feature>